<dbReference type="AlphaFoldDB" id="A0AAI9E7N9"/>
<proteinExistence type="predicted"/>
<dbReference type="PANTHER" id="PTHR47784">
    <property type="entry name" value="STEROL UPTAKE CONTROL PROTEIN 2"/>
    <property type="match status" value="1"/>
</dbReference>
<sequence length="252" mass="28408">MAEASAILQRGILALAAMDLACEAASSPDKNLALMAMYRSRSLRHQQTALPQFRSLLENPDHSHADGKTIFVFSIFLLFLAFASAHSAETKPTIDDILDLFALFRGPRMLWKIAQENADRVVIDGIFPNRMAETPNRDKTSEGRPYQSLRALPLDEAATQALDNLTESWKFSQLQPSDVRCMAWFPALVPDLFCAQIRQRQPHALAILSEYAGILRPFRGLWWVRSWDQVLDEAIQVVLREESIALPVCKKS</sequence>
<dbReference type="EMBL" id="CAVMBE010000005">
    <property type="protein sequence ID" value="CAK3828194.1"/>
    <property type="molecule type" value="Genomic_DNA"/>
</dbReference>
<evidence type="ECO:0000313" key="3">
    <source>
        <dbReference type="Proteomes" id="UP001296104"/>
    </source>
</evidence>
<gene>
    <name evidence="2" type="ORF">LECACI_7A001296</name>
</gene>
<keyword evidence="3" id="KW-1185">Reference proteome</keyword>
<feature type="signal peptide" evidence="1">
    <location>
        <begin position="1"/>
        <end position="24"/>
    </location>
</feature>
<evidence type="ECO:0000256" key="1">
    <source>
        <dbReference type="SAM" id="SignalP"/>
    </source>
</evidence>
<dbReference type="PANTHER" id="PTHR47784:SF5">
    <property type="entry name" value="STEROL UPTAKE CONTROL PROTEIN 2"/>
    <property type="match status" value="1"/>
</dbReference>
<dbReference type="Proteomes" id="UP001296104">
    <property type="component" value="Unassembled WGS sequence"/>
</dbReference>
<accession>A0AAI9E7N9</accession>
<feature type="chain" id="PRO_5042474133" evidence="1">
    <location>
        <begin position="25"/>
        <end position="252"/>
    </location>
</feature>
<organism evidence="2 3">
    <name type="scientific">Lecanosticta acicola</name>
    <dbReference type="NCBI Taxonomy" id="111012"/>
    <lineage>
        <taxon>Eukaryota</taxon>
        <taxon>Fungi</taxon>
        <taxon>Dikarya</taxon>
        <taxon>Ascomycota</taxon>
        <taxon>Pezizomycotina</taxon>
        <taxon>Dothideomycetes</taxon>
        <taxon>Dothideomycetidae</taxon>
        <taxon>Mycosphaerellales</taxon>
        <taxon>Mycosphaerellaceae</taxon>
        <taxon>Lecanosticta</taxon>
    </lineage>
</organism>
<name>A0AAI9E7N9_9PEZI</name>
<reference evidence="2" key="1">
    <citation type="submission" date="2023-11" db="EMBL/GenBank/DDBJ databases">
        <authorList>
            <person name="Alioto T."/>
            <person name="Alioto T."/>
            <person name="Gomez Garrido J."/>
        </authorList>
    </citation>
    <scope>NUCLEOTIDE SEQUENCE</scope>
</reference>
<comment type="caution">
    <text evidence="2">The sequence shown here is derived from an EMBL/GenBank/DDBJ whole genome shotgun (WGS) entry which is preliminary data.</text>
</comment>
<keyword evidence="1" id="KW-0732">Signal</keyword>
<dbReference type="InterPro" id="IPR053157">
    <property type="entry name" value="Sterol_Uptake_Regulator"/>
</dbReference>
<evidence type="ECO:0000313" key="2">
    <source>
        <dbReference type="EMBL" id="CAK3828194.1"/>
    </source>
</evidence>
<protein>
    <submittedName>
        <fullName evidence="2">Uncharacterized protein</fullName>
    </submittedName>
</protein>
<dbReference type="GO" id="GO:0001228">
    <property type="term" value="F:DNA-binding transcription activator activity, RNA polymerase II-specific"/>
    <property type="evidence" value="ECO:0007669"/>
    <property type="project" value="TreeGrafter"/>
</dbReference>